<accession>A0A060W055</accession>
<sequence>MAGRLLKVSSVATAVVASSGFYLYNNKQLDPNDISLVRFGRAAATTAVISYDYMTSLKHVEYGSEEYWALKSQVRLGLGYMAKISLCEMFHIFDGILCLKCGFLHSDLFYTVQSDFK</sequence>
<dbReference type="PaxDb" id="8022-A0A060W055"/>
<reference evidence="1" key="1">
    <citation type="journal article" date="2014" name="Nat. Commun.">
        <title>The rainbow trout genome provides novel insights into evolution after whole-genome duplication in vertebrates.</title>
        <authorList>
            <person name="Berthelot C."/>
            <person name="Brunet F."/>
            <person name="Chalopin D."/>
            <person name="Juanchich A."/>
            <person name="Bernard M."/>
            <person name="Noel B."/>
            <person name="Bento P."/>
            <person name="Da Silva C."/>
            <person name="Labadie K."/>
            <person name="Alberti A."/>
            <person name="Aury J.M."/>
            <person name="Louis A."/>
            <person name="Dehais P."/>
            <person name="Bardou P."/>
            <person name="Montfort J."/>
            <person name="Klopp C."/>
            <person name="Cabau C."/>
            <person name="Gaspin C."/>
            <person name="Thorgaard G.H."/>
            <person name="Boussaha M."/>
            <person name="Quillet E."/>
            <person name="Guyomard R."/>
            <person name="Galiana D."/>
            <person name="Bobe J."/>
            <person name="Volff J.N."/>
            <person name="Genet C."/>
            <person name="Wincker P."/>
            <person name="Jaillon O."/>
            <person name="Roest Crollius H."/>
            <person name="Guiguen Y."/>
        </authorList>
    </citation>
    <scope>NUCLEOTIDE SEQUENCE [LARGE SCALE GENOMIC DNA]</scope>
</reference>
<evidence type="ECO:0000313" key="1">
    <source>
        <dbReference type="EMBL" id="CDQ60492.1"/>
    </source>
</evidence>
<organism evidence="1 2">
    <name type="scientific">Oncorhynchus mykiss</name>
    <name type="common">Rainbow trout</name>
    <name type="synonym">Salmo gairdneri</name>
    <dbReference type="NCBI Taxonomy" id="8022"/>
    <lineage>
        <taxon>Eukaryota</taxon>
        <taxon>Metazoa</taxon>
        <taxon>Chordata</taxon>
        <taxon>Craniata</taxon>
        <taxon>Vertebrata</taxon>
        <taxon>Euteleostomi</taxon>
        <taxon>Actinopterygii</taxon>
        <taxon>Neopterygii</taxon>
        <taxon>Teleostei</taxon>
        <taxon>Protacanthopterygii</taxon>
        <taxon>Salmoniformes</taxon>
        <taxon>Salmonidae</taxon>
        <taxon>Salmoninae</taxon>
        <taxon>Oncorhynchus</taxon>
    </lineage>
</organism>
<dbReference type="Proteomes" id="UP000193380">
    <property type="component" value="Unassembled WGS sequence"/>
</dbReference>
<dbReference type="AlphaFoldDB" id="A0A060W055"/>
<evidence type="ECO:0000313" key="2">
    <source>
        <dbReference type="Proteomes" id="UP000193380"/>
    </source>
</evidence>
<reference evidence="1" key="2">
    <citation type="submission" date="2014-03" db="EMBL/GenBank/DDBJ databases">
        <authorList>
            <person name="Genoscope - CEA"/>
        </authorList>
    </citation>
    <scope>NUCLEOTIDE SEQUENCE</scope>
</reference>
<dbReference type="STRING" id="8022.A0A060W055"/>
<gene>
    <name evidence="1" type="ORF">GSONMT00081901001</name>
</gene>
<protein>
    <recommendedName>
        <fullName evidence="3">AarF domain-containing protein kinase 1</fullName>
    </recommendedName>
</protein>
<evidence type="ECO:0008006" key="3">
    <source>
        <dbReference type="Google" id="ProtNLM"/>
    </source>
</evidence>
<name>A0A060W055_ONCMY</name>
<dbReference type="EMBL" id="FR904351">
    <property type="protein sequence ID" value="CDQ60492.1"/>
    <property type="molecule type" value="Genomic_DNA"/>
</dbReference>
<proteinExistence type="predicted"/>